<protein>
    <recommendedName>
        <fullName evidence="1">LysM domain-containing protein</fullName>
    </recommendedName>
</protein>
<evidence type="ECO:0000313" key="2">
    <source>
        <dbReference type="EMBL" id="KAF5349817.1"/>
    </source>
</evidence>
<dbReference type="InterPro" id="IPR036779">
    <property type="entry name" value="LysM_dom_sf"/>
</dbReference>
<dbReference type="InterPro" id="IPR018392">
    <property type="entry name" value="LysM"/>
</dbReference>
<feature type="domain" description="LysM" evidence="1">
    <location>
        <begin position="262"/>
        <end position="308"/>
    </location>
</feature>
<reference evidence="2 3" key="1">
    <citation type="journal article" date="2020" name="ISME J.">
        <title>Uncovering the hidden diversity of litter-decomposition mechanisms in mushroom-forming fungi.</title>
        <authorList>
            <person name="Floudas D."/>
            <person name="Bentzer J."/>
            <person name="Ahren D."/>
            <person name="Johansson T."/>
            <person name="Persson P."/>
            <person name="Tunlid A."/>
        </authorList>
    </citation>
    <scope>NUCLEOTIDE SEQUENCE [LARGE SCALE GENOMIC DNA]</scope>
    <source>
        <strain evidence="2 3">CBS 291.85</strain>
    </source>
</reference>
<accession>A0A8H5CXK9</accession>
<sequence length="313" mass="34139">MKMQVAAFRYPKFILPAILLVVALKLFGRSAVAHPLSGFNTDPDTNGGDQDVVKHDISCIEANIRSVMELEDKVAKVNPALDQKILRSDHDISSIKVDRRNILESEEVGKVTKVIPALNENKSDCSCPPSCSCSSPCTCAESESMSQFEQQCGSEAMYYTTKESDTCETVAAFFGEQNVALLLQHSHSNPLLNCNKPIPVGTVVCDNVQHKRSIKVHGHLGESGVRLRVGRAGSEKDSGVLGHVIDAALNELDSAARCENPSAGFISPVDETCDSLASRFGITREQIQSWNPFLDCEKDIWEGTFLCIDVQPV</sequence>
<dbReference type="PROSITE" id="PS51782">
    <property type="entry name" value="LYSM"/>
    <property type="match status" value="1"/>
</dbReference>
<evidence type="ECO:0000259" key="1">
    <source>
        <dbReference type="PROSITE" id="PS51782"/>
    </source>
</evidence>
<gene>
    <name evidence="2" type="ORF">D9758_010231</name>
</gene>
<dbReference type="Gene3D" id="3.10.350.10">
    <property type="entry name" value="LysM domain"/>
    <property type="match status" value="1"/>
</dbReference>
<dbReference type="SUPFAM" id="SSF54106">
    <property type="entry name" value="LysM domain"/>
    <property type="match status" value="1"/>
</dbReference>
<dbReference type="OrthoDB" id="5985073at2759"/>
<keyword evidence="3" id="KW-1185">Reference proteome</keyword>
<dbReference type="Proteomes" id="UP000559256">
    <property type="component" value="Unassembled WGS sequence"/>
</dbReference>
<name>A0A8H5CXK9_9AGAR</name>
<dbReference type="EMBL" id="JAACJM010000079">
    <property type="protein sequence ID" value="KAF5349817.1"/>
    <property type="molecule type" value="Genomic_DNA"/>
</dbReference>
<organism evidence="2 3">
    <name type="scientific">Tetrapyrgos nigripes</name>
    <dbReference type="NCBI Taxonomy" id="182062"/>
    <lineage>
        <taxon>Eukaryota</taxon>
        <taxon>Fungi</taxon>
        <taxon>Dikarya</taxon>
        <taxon>Basidiomycota</taxon>
        <taxon>Agaricomycotina</taxon>
        <taxon>Agaricomycetes</taxon>
        <taxon>Agaricomycetidae</taxon>
        <taxon>Agaricales</taxon>
        <taxon>Marasmiineae</taxon>
        <taxon>Marasmiaceae</taxon>
        <taxon>Tetrapyrgos</taxon>
    </lineage>
</organism>
<proteinExistence type="predicted"/>
<dbReference type="CDD" id="cd00118">
    <property type="entry name" value="LysM"/>
    <property type="match status" value="1"/>
</dbReference>
<comment type="caution">
    <text evidence="2">The sequence shown here is derived from an EMBL/GenBank/DDBJ whole genome shotgun (WGS) entry which is preliminary data.</text>
</comment>
<dbReference type="AlphaFoldDB" id="A0A8H5CXK9"/>
<evidence type="ECO:0000313" key="3">
    <source>
        <dbReference type="Proteomes" id="UP000559256"/>
    </source>
</evidence>
<dbReference type="Pfam" id="PF01476">
    <property type="entry name" value="LysM"/>
    <property type="match status" value="1"/>
</dbReference>